<protein>
    <submittedName>
        <fullName evidence="1">Uncharacterized protein</fullName>
    </submittedName>
</protein>
<evidence type="ECO:0000313" key="1">
    <source>
        <dbReference type="EMBL" id="ELQ41591.1"/>
    </source>
</evidence>
<proteinExistence type="predicted"/>
<sequence>MRLAEIQKPLGRMLSRVGKLLPEHSRVESQQAGQVVLSLEANTADKTLLLAPANQSLFLRY</sequence>
<reference evidence="1" key="1">
    <citation type="journal article" date="2012" name="PLoS Genet.">
        <title>Comparative analysis of the genomes of two field isolates of the rice blast fungus Magnaporthe oryzae.</title>
        <authorList>
            <person name="Xue M."/>
            <person name="Yang J."/>
            <person name="Li Z."/>
            <person name="Hu S."/>
            <person name="Yao N."/>
            <person name="Dean R.A."/>
            <person name="Zhao W."/>
            <person name="Shen M."/>
            <person name="Zhang H."/>
            <person name="Li C."/>
            <person name="Liu L."/>
            <person name="Cao L."/>
            <person name="Xu X."/>
            <person name="Xing Y."/>
            <person name="Hsiang T."/>
            <person name="Zhang Z."/>
            <person name="Xu J.R."/>
            <person name="Peng Y.L."/>
        </authorList>
    </citation>
    <scope>NUCLEOTIDE SEQUENCE</scope>
    <source>
        <strain evidence="1">Y34</strain>
    </source>
</reference>
<organism evidence="1">
    <name type="scientific">Pyricularia oryzae (strain Y34)</name>
    <name type="common">Rice blast fungus</name>
    <name type="synonym">Magnaporthe oryzae</name>
    <dbReference type="NCBI Taxonomy" id="1143189"/>
    <lineage>
        <taxon>Eukaryota</taxon>
        <taxon>Fungi</taxon>
        <taxon>Dikarya</taxon>
        <taxon>Ascomycota</taxon>
        <taxon>Pezizomycotina</taxon>
        <taxon>Sordariomycetes</taxon>
        <taxon>Sordariomycetidae</taxon>
        <taxon>Magnaporthales</taxon>
        <taxon>Pyriculariaceae</taxon>
        <taxon>Pyricularia</taxon>
    </lineage>
</organism>
<accession>A0AA97P436</accession>
<dbReference type="Proteomes" id="UP000011086">
    <property type="component" value="Unassembled WGS sequence"/>
</dbReference>
<name>A0AA97P436_PYRO3</name>
<dbReference type="AlphaFoldDB" id="A0AA97P436"/>
<gene>
    <name evidence="1" type="ORF">OOU_Y34scaffold00267g28</name>
</gene>
<dbReference type="EMBL" id="JH793436">
    <property type="protein sequence ID" value="ELQ41591.1"/>
    <property type="molecule type" value="Genomic_DNA"/>
</dbReference>